<name>A0A2M6T118_9BACT</name>
<dbReference type="EMBL" id="PEYE01000011">
    <property type="protein sequence ID" value="PIS39019.1"/>
    <property type="molecule type" value="Genomic_DNA"/>
</dbReference>
<evidence type="ECO:0000313" key="2">
    <source>
        <dbReference type="Proteomes" id="UP000229390"/>
    </source>
</evidence>
<dbReference type="PANTHER" id="PTHR47483:SF1">
    <property type="entry name" value="BETA-ARABINOFURANOSYLTRANSFERASE RAY1"/>
    <property type="match status" value="1"/>
</dbReference>
<comment type="caution">
    <text evidence="1">The sequence shown here is derived from an EMBL/GenBank/DDBJ whole genome shotgun (WGS) entry which is preliminary data.</text>
</comment>
<dbReference type="InterPro" id="IPR029044">
    <property type="entry name" value="Nucleotide-diphossugar_trans"/>
</dbReference>
<keyword evidence="1" id="KW-0808">Transferase</keyword>
<protein>
    <submittedName>
        <fullName evidence="1">Glycosyl transferase family 2</fullName>
    </submittedName>
</protein>
<dbReference type="PANTHER" id="PTHR47483">
    <property type="entry name" value="BETA-ARABINOFURANOSYLTRANSFERASE RAY1"/>
    <property type="match status" value="1"/>
</dbReference>
<reference evidence="2" key="1">
    <citation type="submission" date="2017-09" db="EMBL/GenBank/DDBJ databases">
        <title>Depth-based differentiation of microbial function through sediment-hosted aquifers and enrichment of novel symbionts in the deep terrestrial subsurface.</title>
        <authorList>
            <person name="Probst A.J."/>
            <person name="Ladd B."/>
            <person name="Jarett J.K."/>
            <person name="Geller-Mcgrath D.E."/>
            <person name="Sieber C.M.K."/>
            <person name="Emerson J.B."/>
            <person name="Anantharaman K."/>
            <person name="Thomas B.C."/>
            <person name="Malmstrom R."/>
            <person name="Stieglmeier M."/>
            <person name="Klingl A."/>
            <person name="Woyke T."/>
            <person name="Ryan C.M."/>
            <person name="Banfield J.F."/>
        </authorList>
    </citation>
    <scope>NUCLEOTIDE SEQUENCE [LARGE SCALE GENOMIC DNA]</scope>
</reference>
<feature type="non-terminal residue" evidence="1">
    <location>
        <position position="231"/>
    </location>
</feature>
<dbReference type="InterPro" id="IPR044575">
    <property type="entry name" value="RAY1-like"/>
</dbReference>
<dbReference type="GO" id="GO:0016757">
    <property type="term" value="F:glycosyltransferase activity"/>
    <property type="evidence" value="ECO:0007669"/>
    <property type="project" value="InterPro"/>
</dbReference>
<proteinExistence type="predicted"/>
<gene>
    <name evidence="1" type="ORF">COT34_00660</name>
</gene>
<sequence length="231" mass="26322">MLTIFTVPKPFIDEHIKIIQKNAISSWLRLEPRCEIILVGDEKGVAETALEFGIKHLAGIKKNEFGTPILSDIFNKAQQAASFDNIAYVNADIILLNDFVEAVKLVKENLFVIAGKRWNLDVKEPFLFSEKGWDLALRERILKEGTLFTFSAIDYFIFRRGFFKDIPDFALGRCAWDNWLLYEGRKLGAKLIDATAVITAIHQNHNYSHTPWAKKGWVGGPEAKKNLRLAE</sequence>
<dbReference type="Gene3D" id="3.90.550.10">
    <property type="entry name" value="Spore Coat Polysaccharide Biosynthesis Protein SpsA, Chain A"/>
    <property type="match status" value="1"/>
</dbReference>
<dbReference type="Proteomes" id="UP000229390">
    <property type="component" value="Unassembled WGS sequence"/>
</dbReference>
<evidence type="ECO:0000313" key="1">
    <source>
        <dbReference type="EMBL" id="PIS39019.1"/>
    </source>
</evidence>
<accession>A0A2M6T118</accession>
<organism evidence="1 2">
    <name type="scientific">Candidatus Nealsonbacteria bacterium CG08_land_8_20_14_0_20_43_11</name>
    <dbReference type="NCBI Taxonomy" id="1974706"/>
    <lineage>
        <taxon>Bacteria</taxon>
        <taxon>Candidatus Nealsoniibacteriota</taxon>
    </lineage>
</organism>
<dbReference type="AlphaFoldDB" id="A0A2M6T118"/>
<dbReference type="SUPFAM" id="SSF53448">
    <property type="entry name" value="Nucleotide-diphospho-sugar transferases"/>
    <property type="match status" value="1"/>
</dbReference>